<dbReference type="InterPro" id="IPR050706">
    <property type="entry name" value="Cyclic-di-GMP_PDE-like"/>
</dbReference>
<dbReference type="InterPro" id="IPR043128">
    <property type="entry name" value="Rev_trsase/Diguanyl_cyclase"/>
</dbReference>
<dbReference type="PANTHER" id="PTHR33121:SF76">
    <property type="entry name" value="SIGNALING PROTEIN"/>
    <property type="match status" value="1"/>
</dbReference>
<evidence type="ECO:0000259" key="3">
    <source>
        <dbReference type="PROSITE" id="PS50887"/>
    </source>
</evidence>
<dbReference type="SMART" id="SM00267">
    <property type="entry name" value="GGDEF"/>
    <property type="match status" value="1"/>
</dbReference>
<protein>
    <submittedName>
        <fullName evidence="4">EAL domain-containing protein</fullName>
    </submittedName>
</protein>
<dbReference type="PROSITE" id="PS50883">
    <property type="entry name" value="EAL"/>
    <property type="match status" value="1"/>
</dbReference>
<evidence type="ECO:0000259" key="2">
    <source>
        <dbReference type="PROSITE" id="PS50883"/>
    </source>
</evidence>
<evidence type="ECO:0000313" key="4">
    <source>
        <dbReference type="EMBL" id="MYL82970.1"/>
    </source>
</evidence>
<dbReference type="GO" id="GO:0071111">
    <property type="term" value="F:cyclic-guanylate-specific phosphodiesterase activity"/>
    <property type="evidence" value="ECO:0007669"/>
    <property type="project" value="InterPro"/>
</dbReference>
<feature type="region of interest" description="Disordered" evidence="1">
    <location>
        <begin position="761"/>
        <end position="789"/>
    </location>
</feature>
<dbReference type="InterPro" id="IPR029787">
    <property type="entry name" value="Nucleotide_cyclase"/>
</dbReference>
<gene>
    <name evidence="4" type="ORF">GTA51_07450</name>
</gene>
<dbReference type="Proteomes" id="UP000482487">
    <property type="component" value="Unassembled WGS sequence"/>
</dbReference>
<dbReference type="Gene3D" id="3.20.20.450">
    <property type="entry name" value="EAL domain"/>
    <property type="match status" value="1"/>
</dbReference>
<feature type="domain" description="EAL" evidence="2">
    <location>
        <begin position="188"/>
        <end position="438"/>
    </location>
</feature>
<sequence>MLRTFMQFPPRIEQRFIPDGAGSPPSKPPELLRGQRRAMVAGHVGLGGVLGVVLLEIQDFYLLRRLFRPEVAAAVGVALEDEVRSTAATRLSGLPVCLVERLDAGRVLLVLGGNSAALDALDRTGAALRLEVRGRVRCEAIRLTGQELEIRCGAALVISQGVAGLDMALASALGEASRLARGEAGTGTSPMLREFREILELGRVRSVYQPIVNLRAGTVFAWEALARGPAESVFASPSMLFDFAEEAGAVFALEKACREAAIRGFSPNTHGAKLFCNIHPRTMLDPAFTPGETRKLLDKYGMEPKDVVLEITERHSVKDFNLFHRTLDHYRDAGYGVAIDDVGTGYSGLASIAEIKPDFMKIDMSLVRGIDTNPVKRALLETMLTFAEKVGCRIVAEGIETEAELACLIRLGAHFGQGFYLGRPAQPPADLGDDIRLAIVAGSSLAADGLKCASPISDLAERANQMPHSAQVGEVKQFFDAEEAAHAVVVVRDGFPEGLIMSHHLDRLLSSQYGLALFLRREITRIMDPQPLTVEWDTPVEVAAQAAMARDRDKLYDPILVTCRGKLSGVVSVQKILDALACVQVEMAKGANPLTGLPGNVAIEREISRRSAARMATSLVYVDLDNFKVYNDVYGFQNGDKAILMTARILGEALTSQGGEDDFLGHVGGDDFVLLCRCETVEQVCQSVLETFAAASPALYGSEDRARGYIEGQSRDGRVGRFDLITLSMGIIDCAFAAPVTMDELGQRAAAVKKFAKSRPGNSLVRDRRGPLGLAQGISEEMPPAAGRG</sequence>
<dbReference type="OrthoDB" id="9813903at2"/>
<dbReference type="PANTHER" id="PTHR33121">
    <property type="entry name" value="CYCLIC DI-GMP PHOSPHODIESTERASE PDEF"/>
    <property type="match status" value="1"/>
</dbReference>
<organism evidence="4 5">
    <name type="scientific">Solidesulfovibrio aerotolerans</name>
    <dbReference type="NCBI Taxonomy" id="295255"/>
    <lineage>
        <taxon>Bacteria</taxon>
        <taxon>Pseudomonadati</taxon>
        <taxon>Thermodesulfobacteriota</taxon>
        <taxon>Desulfovibrionia</taxon>
        <taxon>Desulfovibrionales</taxon>
        <taxon>Desulfovibrionaceae</taxon>
        <taxon>Solidesulfovibrio</taxon>
    </lineage>
</organism>
<comment type="caution">
    <text evidence="4">The sequence shown here is derived from an EMBL/GenBank/DDBJ whole genome shotgun (WGS) entry which is preliminary data.</text>
</comment>
<dbReference type="PROSITE" id="PS50887">
    <property type="entry name" value="GGDEF"/>
    <property type="match status" value="1"/>
</dbReference>
<dbReference type="InterPro" id="IPR001633">
    <property type="entry name" value="EAL_dom"/>
</dbReference>
<dbReference type="NCBIfam" id="TIGR00254">
    <property type="entry name" value="GGDEF"/>
    <property type="match status" value="1"/>
</dbReference>
<dbReference type="SUPFAM" id="SSF55073">
    <property type="entry name" value="Nucleotide cyclase"/>
    <property type="match status" value="1"/>
</dbReference>
<reference evidence="4 5" key="1">
    <citation type="submission" date="2020-01" db="EMBL/GenBank/DDBJ databases">
        <title>Genome sequence of Desulfovibrio aerotolerans DSM 16695(T).</title>
        <authorList>
            <person name="Karnachuk O."/>
            <person name="Avakyan M."/>
            <person name="Mardanov A."/>
            <person name="Kadnikov V."/>
            <person name="Ravin N."/>
        </authorList>
    </citation>
    <scope>NUCLEOTIDE SEQUENCE [LARGE SCALE GENOMIC DNA]</scope>
    <source>
        <strain evidence="4 5">DSM 16695</strain>
    </source>
</reference>
<keyword evidence="5" id="KW-1185">Reference proteome</keyword>
<dbReference type="CDD" id="cd01949">
    <property type="entry name" value="GGDEF"/>
    <property type="match status" value="1"/>
</dbReference>
<evidence type="ECO:0000313" key="5">
    <source>
        <dbReference type="Proteomes" id="UP000482487"/>
    </source>
</evidence>
<accession>A0A7C9MEV9</accession>
<dbReference type="SUPFAM" id="SSF54631">
    <property type="entry name" value="CBS-domain pair"/>
    <property type="match status" value="1"/>
</dbReference>
<proteinExistence type="predicted"/>
<dbReference type="RefSeq" id="WP_160959968.1">
    <property type="nucleotide sequence ID" value="NZ_WVUD01000009.1"/>
</dbReference>
<dbReference type="Pfam" id="PF00990">
    <property type="entry name" value="GGDEF"/>
    <property type="match status" value="1"/>
</dbReference>
<dbReference type="Gene3D" id="3.30.70.270">
    <property type="match status" value="1"/>
</dbReference>
<dbReference type="SMART" id="SM00052">
    <property type="entry name" value="EAL"/>
    <property type="match status" value="1"/>
</dbReference>
<evidence type="ECO:0000256" key="1">
    <source>
        <dbReference type="SAM" id="MobiDB-lite"/>
    </source>
</evidence>
<dbReference type="InterPro" id="IPR035919">
    <property type="entry name" value="EAL_sf"/>
</dbReference>
<dbReference type="CDD" id="cd01948">
    <property type="entry name" value="EAL"/>
    <property type="match status" value="1"/>
</dbReference>
<dbReference type="AlphaFoldDB" id="A0A7C9MEV9"/>
<name>A0A7C9MEV9_9BACT</name>
<dbReference type="Gene3D" id="3.10.580.10">
    <property type="entry name" value="CBS-domain"/>
    <property type="match status" value="1"/>
</dbReference>
<dbReference type="SUPFAM" id="SSF141868">
    <property type="entry name" value="EAL domain-like"/>
    <property type="match status" value="1"/>
</dbReference>
<dbReference type="InterPro" id="IPR046342">
    <property type="entry name" value="CBS_dom_sf"/>
</dbReference>
<dbReference type="Pfam" id="PF00563">
    <property type="entry name" value="EAL"/>
    <property type="match status" value="1"/>
</dbReference>
<dbReference type="EMBL" id="WVUD01000009">
    <property type="protein sequence ID" value="MYL82970.1"/>
    <property type="molecule type" value="Genomic_DNA"/>
</dbReference>
<feature type="domain" description="GGDEF" evidence="3">
    <location>
        <begin position="615"/>
        <end position="769"/>
    </location>
</feature>
<dbReference type="InterPro" id="IPR000160">
    <property type="entry name" value="GGDEF_dom"/>
</dbReference>